<gene>
    <name evidence="1" type="ORF">B5M42_18130</name>
</gene>
<keyword evidence="2" id="KW-1185">Reference proteome</keyword>
<dbReference type="AlphaFoldDB" id="A0A4Y8PVK4"/>
<organism evidence="1 2">
    <name type="scientific">Paenibacillus athensensis</name>
    <dbReference type="NCBI Taxonomy" id="1967502"/>
    <lineage>
        <taxon>Bacteria</taxon>
        <taxon>Bacillati</taxon>
        <taxon>Bacillota</taxon>
        <taxon>Bacilli</taxon>
        <taxon>Bacillales</taxon>
        <taxon>Paenibacillaceae</taxon>
        <taxon>Paenibacillus</taxon>
    </lineage>
</organism>
<evidence type="ECO:0000313" key="2">
    <source>
        <dbReference type="Proteomes" id="UP000298246"/>
    </source>
</evidence>
<proteinExistence type="predicted"/>
<sequence length="213" mass="25376">MPPYFSVHYSFPYSIFTPNFVGDMYNTVFRSFPFRSGYWISENHTLEEIVNWNTSLLEKKFKLGFDQHVKHDYRQILLYSELYSHLRLFFMYRSNEIELHLIIPENDILLDDEFLRYDSSKVLPLLDLSLKIWNSFGVNTIQTYHELGAPISYKKIMQGQPPSTAPFSILPEINNQFKNNLDDKFFVKELNQGMLLFEKDHFYVVGDSAWLER</sequence>
<dbReference type="OrthoDB" id="1937061at2"/>
<dbReference type="EMBL" id="MYFO01000028">
    <property type="protein sequence ID" value="TFE85127.1"/>
    <property type="molecule type" value="Genomic_DNA"/>
</dbReference>
<evidence type="ECO:0000313" key="1">
    <source>
        <dbReference type="EMBL" id="TFE85127.1"/>
    </source>
</evidence>
<comment type="caution">
    <text evidence="1">The sequence shown here is derived from an EMBL/GenBank/DDBJ whole genome shotgun (WGS) entry which is preliminary data.</text>
</comment>
<reference evidence="1 2" key="1">
    <citation type="submission" date="2017-03" db="EMBL/GenBank/DDBJ databases">
        <title>Isolation of Levoglucosan Utilizing Bacteria.</title>
        <authorList>
            <person name="Arya A.S."/>
        </authorList>
    </citation>
    <scope>NUCLEOTIDE SEQUENCE [LARGE SCALE GENOMIC DNA]</scope>
    <source>
        <strain evidence="1 2">MEC069</strain>
    </source>
</reference>
<dbReference type="RefSeq" id="WP_134755363.1">
    <property type="nucleotide sequence ID" value="NZ_MYFO02000005.1"/>
</dbReference>
<name>A0A4Y8PVK4_9BACL</name>
<accession>A0A4Y8PVK4</accession>
<protein>
    <submittedName>
        <fullName evidence="1">Uncharacterized protein</fullName>
    </submittedName>
</protein>
<dbReference type="Proteomes" id="UP000298246">
    <property type="component" value="Unassembled WGS sequence"/>
</dbReference>